<evidence type="ECO:0000256" key="6">
    <source>
        <dbReference type="ARBA" id="ARBA00022729"/>
    </source>
</evidence>
<dbReference type="GO" id="GO:0009297">
    <property type="term" value="P:pilus assembly"/>
    <property type="evidence" value="ECO:0007669"/>
    <property type="project" value="InterPro"/>
</dbReference>
<evidence type="ECO:0000256" key="8">
    <source>
        <dbReference type="ARBA" id="ARBA00023237"/>
    </source>
</evidence>
<comment type="similarity">
    <text evidence="2 9">Belongs to the fimbrial export usher family.</text>
</comment>
<evidence type="ECO:0000256" key="1">
    <source>
        <dbReference type="ARBA" id="ARBA00004571"/>
    </source>
</evidence>
<evidence type="ECO:0000313" key="12">
    <source>
        <dbReference type="EMBL" id="OBX04105.1"/>
    </source>
</evidence>
<keyword evidence="4" id="KW-1134">Transmembrane beta strand</keyword>
<evidence type="ECO:0000256" key="2">
    <source>
        <dbReference type="ARBA" id="ARBA00008064"/>
    </source>
</evidence>
<dbReference type="InterPro" id="IPR042186">
    <property type="entry name" value="FimD_plug_dom"/>
</dbReference>
<protein>
    <submittedName>
        <fullName evidence="12">Fimbrial protein</fullName>
    </submittedName>
</protein>
<dbReference type="InterPro" id="IPR037224">
    <property type="entry name" value="PapC_N_sf"/>
</dbReference>
<dbReference type="Gene3D" id="3.10.20.410">
    <property type="match status" value="1"/>
</dbReference>
<keyword evidence="7 9" id="KW-0472">Membrane</keyword>
<comment type="caution">
    <text evidence="12">The sequence shown here is derived from an EMBL/GenBank/DDBJ whole genome shotgun (WGS) entry which is preliminary data.</text>
</comment>
<dbReference type="RefSeq" id="WP_065237726.1">
    <property type="nucleotide sequence ID" value="NZ_JTJR01000034.1"/>
</dbReference>
<proteinExistence type="inferred from homology"/>
<dbReference type="EMBL" id="JTJR01000034">
    <property type="protein sequence ID" value="OBX04105.1"/>
    <property type="molecule type" value="Genomic_DNA"/>
</dbReference>
<evidence type="ECO:0000313" key="13">
    <source>
        <dbReference type="Proteomes" id="UP000092626"/>
    </source>
</evidence>
<dbReference type="Pfam" id="PF13954">
    <property type="entry name" value="PapC_N"/>
    <property type="match status" value="1"/>
</dbReference>
<dbReference type="Pfam" id="PF13953">
    <property type="entry name" value="PapC_C"/>
    <property type="match status" value="1"/>
</dbReference>
<dbReference type="GO" id="GO:0009279">
    <property type="term" value="C:cell outer membrane"/>
    <property type="evidence" value="ECO:0007669"/>
    <property type="project" value="UniProtKB-SubCell"/>
</dbReference>
<dbReference type="PANTHER" id="PTHR30451">
    <property type="entry name" value="OUTER MEMBRANE USHER PROTEIN"/>
    <property type="match status" value="1"/>
</dbReference>
<accession>A0A1A7PSH4</accession>
<dbReference type="Proteomes" id="UP000092626">
    <property type="component" value="Unassembled WGS sequence"/>
</dbReference>
<comment type="subcellular location">
    <subcellularLocation>
        <location evidence="1 9">Cell outer membrane</location>
        <topology evidence="1 9">Multi-pass membrane protein</topology>
    </subcellularLocation>
</comment>
<evidence type="ECO:0000256" key="9">
    <source>
        <dbReference type="RuleBase" id="RU003884"/>
    </source>
</evidence>
<dbReference type="PANTHER" id="PTHR30451:SF20">
    <property type="entry name" value="FIMBRIAE USHER"/>
    <property type="match status" value="1"/>
</dbReference>
<dbReference type="InterPro" id="IPR025885">
    <property type="entry name" value="PapC_N"/>
</dbReference>
<dbReference type="AlphaFoldDB" id="A0A1A7PSH4"/>
<evidence type="ECO:0000259" key="11">
    <source>
        <dbReference type="Pfam" id="PF13954"/>
    </source>
</evidence>
<keyword evidence="6" id="KW-0732">Signal</keyword>
<dbReference type="InterPro" id="IPR043142">
    <property type="entry name" value="PapC-like_C_sf"/>
</dbReference>
<dbReference type="PATRIC" id="fig|505345.6.peg.1686"/>
<keyword evidence="5 9" id="KW-0812">Transmembrane</keyword>
<organism evidence="12 13">
    <name type="scientific">Gallibacterium genomosp. 3</name>
    <dbReference type="NCBI Taxonomy" id="505345"/>
    <lineage>
        <taxon>Bacteria</taxon>
        <taxon>Pseudomonadati</taxon>
        <taxon>Pseudomonadota</taxon>
        <taxon>Gammaproteobacteria</taxon>
        <taxon>Pasteurellales</taxon>
        <taxon>Pasteurellaceae</taxon>
        <taxon>Gallibacterium</taxon>
    </lineage>
</organism>
<keyword evidence="8 9" id="KW-0998">Cell outer membrane</keyword>
<dbReference type="InterPro" id="IPR018030">
    <property type="entry name" value="Fimbrial_membr_usher_CS"/>
</dbReference>
<dbReference type="Gene3D" id="2.60.40.2610">
    <property type="entry name" value="Outer membrane usher protein FimD, plug domain"/>
    <property type="match status" value="1"/>
</dbReference>
<feature type="domain" description="PapC N-terminal" evidence="11">
    <location>
        <begin position="40"/>
        <end position="182"/>
    </location>
</feature>
<sequence length="837" mass="94141">MNNSMLQQILPSYRKYARTLLCISILASCYRVSLANDFAEFDAAFLNGNIKQSIDISRFSYGNPIPAGNYVADVYVNSHLRGRINLRFADFPKQKQAVLCRSETLLALLDLKPEAVIESSALQDDCQSLQLVPEAKVNFDISTLQLNIDLPQALVEQRPVGYISPAQWQDGVPVAFVRYDASQYRYRYGGETETQKYVSIDAGVNLFGWSLHHRGSLSWQDNQRLPYQRVITYAQRDVPFLRGQLTVGDFYTRGGLLDSFPLRGIQITSDERMLATSLRGYAPIIRGTANSNAHVTIRQNGNILREVNVPPGAFEIDDLYPDSYAGDIQVEVLEANGERHSFIVPYTAVAELVRPGYSRYQVSVGRYRYDNKFSNTKVGQIVWQYGLSNDITLNLGANLTKNYHAELVGLSFNTPIGAFATNAVFSNARFKNSGVRKKGYSLYASYNTHIEPTNTNVTVAAYRYSSKDYYSLHDVVRVNESEFDDEQSLDFGLYNYRPKNQFQISVNQPLKDGWGSTYLIGTTRTYWQTSQRQNEYQFGYSNSYKRLNYSIAFSQLRDNEGRKENQIYLNFSLPLGNDNPIYLSQTLTHSQSDGYASGTSLSGVLGKEYRYNYNLTFYKQRNNSSFSLNTSYYGSLARLGASWSQDNQHNQQMSMNISGAVVAHPKGITLSNDLSDNFAIIHAKGARGARIKGAIGNEIDYFGNGIVPYVDPYAINYIGIDTSEIPDRVELDSTEQEVIPRANSAILVEFSTKVGSVVFFELTNLSEYPPIGTEVFDQKKQSVGIVSQGGRIYTRGIANKGTLQLNWGEKQCQFDYQISDTNDNGQPLIIPVQCQVE</sequence>
<evidence type="ECO:0000256" key="4">
    <source>
        <dbReference type="ARBA" id="ARBA00022452"/>
    </source>
</evidence>
<dbReference type="InterPro" id="IPR025949">
    <property type="entry name" value="PapC-like_C"/>
</dbReference>
<keyword evidence="9" id="KW-1029">Fimbrium biogenesis</keyword>
<evidence type="ECO:0000259" key="10">
    <source>
        <dbReference type="Pfam" id="PF13953"/>
    </source>
</evidence>
<feature type="domain" description="PapC-like C-terminal" evidence="10">
    <location>
        <begin position="768"/>
        <end position="819"/>
    </location>
</feature>
<dbReference type="GO" id="GO:0015473">
    <property type="term" value="F:fimbrial usher porin activity"/>
    <property type="evidence" value="ECO:0007669"/>
    <property type="project" value="InterPro"/>
</dbReference>
<keyword evidence="3 9" id="KW-0813">Transport</keyword>
<reference evidence="12 13" key="1">
    <citation type="submission" date="2014-11" db="EMBL/GenBank/DDBJ databases">
        <title>Pan-genome of Gallibacterium spp.</title>
        <authorList>
            <person name="Kudirkiene E."/>
            <person name="Bojesen A.M."/>
        </authorList>
    </citation>
    <scope>NUCLEOTIDE SEQUENCE [LARGE SCALE GENOMIC DNA]</scope>
    <source>
        <strain evidence="12 13">59/S3/89</strain>
    </source>
</reference>
<dbReference type="SUPFAM" id="SSF141729">
    <property type="entry name" value="FimD N-terminal domain-like"/>
    <property type="match status" value="1"/>
</dbReference>
<evidence type="ECO:0000256" key="7">
    <source>
        <dbReference type="ARBA" id="ARBA00023136"/>
    </source>
</evidence>
<dbReference type="Gene3D" id="2.60.40.3110">
    <property type="match status" value="1"/>
</dbReference>
<evidence type="ECO:0000256" key="3">
    <source>
        <dbReference type="ARBA" id="ARBA00022448"/>
    </source>
</evidence>
<dbReference type="InterPro" id="IPR000015">
    <property type="entry name" value="Fimb_usher"/>
</dbReference>
<dbReference type="Pfam" id="PF00577">
    <property type="entry name" value="Usher"/>
    <property type="match status" value="1"/>
</dbReference>
<dbReference type="STRING" id="505345.QV06_08265"/>
<gene>
    <name evidence="12" type="ORF">QV06_08265</name>
</gene>
<name>A0A1A7PSH4_9PAST</name>
<dbReference type="PROSITE" id="PS01151">
    <property type="entry name" value="FIMBRIAL_USHER"/>
    <property type="match status" value="1"/>
</dbReference>
<dbReference type="Gene3D" id="2.60.40.2070">
    <property type="match status" value="1"/>
</dbReference>
<evidence type="ECO:0000256" key="5">
    <source>
        <dbReference type="ARBA" id="ARBA00022692"/>
    </source>
</evidence>